<proteinExistence type="inferred from homology"/>
<dbReference type="STRING" id="765440.A0A0C3C6R7"/>
<dbReference type="EMBL" id="KN832985">
    <property type="protein sequence ID" value="KIM85362.1"/>
    <property type="molecule type" value="Genomic_DNA"/>
</dbReference>
<dbReference type="GO" id="GO:0031848">
    <property type="term" value="P:protection from non-homologous end joining at telomere"/>
    <property type="evidence" value="ECO:0007669"/>
    <property type="project" value="TreeGrafter"/>
</dbReference>
<evidence type="ECO:0000256" key="5">
    <source>
        <dbReference type="RuleBase" id="RU367107"/>
    </source>
</evidence>
<evidence type="ECO:0000256" key="4">
    <source>
        <dbReference type="ARBA" id="ARBA00023242"/>
    </source>
</evidence>
<reference evidence="8 9" key="1">
    <citation type="submission" date="2014-04" db="EMBL/GenBank/DDBJ databases">
        <authorList>
            <consortium name="DOE Joint Genome Institute"/>
            <person name="Kuo A."/>
            <person name="Tarkka M."/>
            <person name="Buscot F."/>
            <person name="Kohler A."/>
            <person name="Nagy L.G."/>
            <person name="Floudas D."/>
            <person name="Copeland A."/>
            <person name="Barry K.W."/>
            <person name="Cichocki N."/>
            <person name="Veneault-Fourrey C."/>
            <person name="LaButti K."/>
            <person name="Lindquist E.A."/>
            <person name="Lipzen A."/>
            <person name="Lundell T."/>
            <person name="Morin E."/>
            <person name="Murat C."/>
            <person name="Sun H."/>
            <person name="Tunlid A."/>
            <person name="Henrissat B."/>
            <person name="Grigoriev I.V."/>
            <person name="Hibbett D.S."/>
            <person name="Martin F."/>
            <person name="Nordberg H.P."/>
            <person name="Cantor M.N."/>
            <person name="Hua S.X."/>
        </authorList>
    </citation>
    <scope>NUCLEOTIDE SEQUENCE [LARGE SCALE GENOMIC DNA]</scope>
    <source>
        <strain evidence="8 9">F 1598</strain>
    </source>
</reference>
<accession>A0A0C3C6R7</accession>
<comment type="subunit">
    <text evidence="5">Homodimer.</text>
</comment>
<evidence type="ECO:0000256" key="1">
    <source>
        <dbReference type="ARBA" id="ARBA00010467"/>
    </source>
</evidence>
<dbReference type="Proteomes" id="UP000054166">
    <property type="component" value="Unassembled WGS sequence"/>
</dbReference>
<keyword evidence="2 5" id="KW-0158">Chromosome</keyword>
<dbReference type="InterPro" id="IPR039595">
    <property type="entry name" value="TE2IP/Rap1"/>
</dbReference>
<keyword evidence="9" id="KW-1185">Reference proteome</keyword>
<dbReference type="Pfam" id="PF08914">
    <property type="entry name" value="Myb_Rap1"/>
    <property type="match status" value="1"/>
</dbReference>
<dbReference type="GO" id="GO:0070187">
    <property type="term" value="C:shelterin complex"/>
    <property type="evidence" value="ECO:0007669"/>
    <property type="project" value="TreeGrafter"/>
</dbReference>
<dbReference type="Gene3D" id="1.10.10.60">
    <property type="entry name" value="Homeodomain-like"/>
    <property type="match status" value="1"/>
</dbReference>
<evidence type="ECO:0000256" key="2">
    <source>
        <dbReference type="ARBA" id="ARBA00022454"/>
    </source>
</evidence>
<dbReference type="GO" id="GO:0042162">
    <property type="term" value="F:telomeric DNA binding"/>
    <property type="evidence" value="ECO:0007669"/>
    <property type="project" value="TreeGrafter"/>
</dbReference>
<dbReference type="CDD" id="cd11655">
    <property type="entry name" value="rap1_myb-like"/>
    <property type="match status" value="1"/>
</dbReference>
<name>A0A0C3C6R7_PILCF</name>
<dbReference type="PANTHER" id="PTHR16466:SF6">
    <property type="entry name" value="TELOMERIC REPEAT-BINDING FACTOR 2-INTERACTING PROTEIN 1"/>
    <property type="match status" value="1"/>
</dbReference>
<keyword evidence="4 5" id="KW-0539">Nucleus</keyword>
<evidence type="ECO:0000256" key="3">
    <source>
        <dbReference type="ARBA" id="ARBA00022895"/>
    </source>
</evidence>
<comment type="subcellular location">
    <subcellularLocation>
        <location evidence="5">Nucleus</location>
    </subcellularLocation>
    <subcellularLocation>
        <location evidence="5">Chromosome</location>
        <location evidence="5">Telomere</location>
    </subcellularLocation>
</comment>
<dbReference type="InterPro" id="IPR009057">
    <property type="entry name" value="Homeodomain-like_sf"/>
</dbReference>
<sequence>MHKGFDLIPRNYPLSKEFVDKIWYFLASVTPHNGLAVKFFLQKDLSQETQAEICEIITSLGGRVEAKVPRQGYILVQPGTAEEERLRLCWTSADRPERHFVPYTYVEACKIAGMLLKQIFVHDGLPIKMHIHPSIANVNARTALSHRIMHSGGDPTASAQSARIILADPNTEVFQHLVKVYQGNSDKYIESYLWVKKCVEKGALVYTPLVYKNPGGRRPGEERTQFTEDDEEHLAVWIAAKIPYKETGGRTGNRLYQQLCEMSADPEYAWVSRHTWQSWRERYKKNATRLDTLIAAIVEKKKPAQGEKGQYGYVRQAEAKSKRGRRKRGGRNQEFHGSDDEFGEHDMPMPMPVVYAIPMDASYGPGVPHQLTYGPLPPGMSLPMPAPPPNGGMHAPGGGPLDASSVRKSPAEEEMDDGEDDPDFAAVRVGNAPPPPWGKRKATEDLEDQSSNKRRKSSENHVPVAPPGRPNGNGDSSLLHVIDQSIRDIAKEFRFTVEEVQEYYDKCGEMGRTRSRFERMRRELSKLADDNDD</sequence>
<evidence type="ECO:0000313" key="9">
    <source>
        <dbReference type="Proteomes" id="UP000054166"/>
    </source>
</evidence>
<organism evidence="8 9">
    <name type="scientific">Piloderma croceum (strain F 1598)</name>
    <dbReference type="NCBI Taxonomy" id="765440"/>
    <lineage>
        <taxon>Eukaryota</taxon>
        <taxon>Fungi</taxon>
        <taxon>Dikarya</taxon>
        <taxon>Basidiomycota</taxon>
        <taxon>Agaricomycotina</taxon>
        <taxon>Agaricomycetes</taxon>
        <taxon>Agaricomycetidae</taxon>
        <taxon>Atheliales</taxon>
        <taxon>Atheliaceae</taxon>
        <taxon>Piloderma</taxon>
    </lineage>
</organism>
<evidence type="ECO:0000256" key="6">
    <source>
        <dbReference type="SAM" id="MobiDB-lite"/>
    </source>
</evidence>
<feature type="region of interest" description="Disordered" evidence="6">
    <location>
        <begin position="315"/>
        <end position="346"/>
    </location>
</feature>
<dbReference type="SUPFAM" id="SSF46689">
    <property type="entry name" value="Homeodomain-like"/>
    <property type="match status" value="1"/>
</dbReference>
<reference evidence="9" key="2">
    <citation type="submission" date="2015-01" db="EMBL/GenBank/DDBJ databases">
        <title>Evolutionary Origins and Diversification of the Mycorrhizal Mutualists.</title>
        <authorList>
            <consortium name="DOE Joint Genome Institute"/>
            <consortium name="Mycorrhizal Genomics Consortium"/>
            <person name="Kohler A."/>
            <person name="Kuo A."/>
            <person name="Nagy L.G."/>
            <person name="Floudas D."/>
            <person name="Copeland A."/>
            <person name="Barry K.W."/>
            <person name="Cichocki N."/>
            <person name="Veneault-Fourrey C."/>
            <person name="LaButti K."/>
            <person name="Lindquist E.A."/>
            <person name="Lipzen A."/>
            <person name="Lundell T."/>
            <person name="Morin E."/>
            <person name="Murat C."/>
            <person name="Riley R."/>
            <person name="Ohm R."/>
            <person name="Sun H."/>
            <person name="Tunlid A."/>
            <person name="Henrissat B."/>
            <person name="Grigoriev I.V."/>
            <person name="Hibbett D.S."/>
            <person name="Martin F."/>
        </authorList>
    </citation>
    <scope>NUCLEOTIDE SEQUENCE [LARGE SCALE GENOMIC DNA]</scope>
    <source>
        <strain evidence="9">F 1598</strain>
    </source>
</reference>
<dbReference type="PANTHER" id="PTHR16466">
    <property type="entry name" value="TELOMERE REPEAT-BINDING FACTOR 2-INTERACTING PROTEIN 1"/>
    <property type="match status" value="1"/>
</dbReference>
<dbReference type="OrthoDB" id="435460at2759"/>
<evidence type="ECO:0000259" key="7">
    <source>
        <dbReference type="Pfam" id="PF08914"/>
    </source>
</evidence>
<dbReference type="HOGENOM" id="CLU_022955_0_0_1"/>
<comment type="function">
    <text evidence="5">Involved in the regulation of telomere length, clustering and has a specific role in telomere position effect (TPE).</text>
</comment>
<evidence type="ECO:0000313" key="8">
    <source>
        <dbReference type="EMBL" id="KIM85362.1"/>
    </source>
</evidence>
<protein>
    <recommendedName>
        <fullName evidence="5">DNA-binding protein RAP1</fullName>
    </recommendedName>
</protein>
<dbReference type="GO" id="GO:0010833">
    <property type="term" value="P:telomere maintenance via telomere lengthening"/>
    <property type="evidence" value="ECO:0007669"/>
    <property type="project" value="UniProtKB-UniRule"/>
</dbReference>
<feature type="compositionally biased region" description="Basic and acidic residues" evidence="6">
    <location>
        <begin position="331"/>
        <end position="346"/>
    </location>
</feature>
<keyword evidence="3 5" id="KW-0779">Telomere</keyword>
<feature type="compositionally biased region" description="Pro residues" evidence="6">
    <location>
        <begin position="378"/>
        <end position="390"/>
    </location>
</feature>
<feature type="region of interest" description="Disordered" evidence="6">
    <location>
        <begin position="378"/>
        <end position="478"/>
    </location>
</feature>
<feature type="compositionally biased region" description="Acidic residues" evidence="6">
    <location>
        <begin position="412"/>
        <end position="423"/>
    </location>
</feature>
<dbReference type="InParanoid" id="A0A0C3C6R7"/>
<comment type="similarity">
    <text evidence="1 5">Belongs to the RAP1 family.</text>
</comment>
<dbReference type="AlphaFoldDB" id="A0A0C3C6R7"/>
<gene>
    <name evidence="8" type="ORF">PILCRDRAFT_778079</name>
</gene>
<feature type="domain" description="TERF2-interacting telomeric protein 1 Myb" evidence="7">
    <location>
        <begin position="226"/>
        <end position="286"/>
    </location>
</feature>
<dbReference type="InterPro" id="IPR015010">
    <property type="entry name" value="TERF2IP_Myb"/>
</dbReference>